<name>A0ABW1KP94_9ACTN</name>
<dbReference type="Pfam" id="PF14534">
    <property type="entry name" value="DUF4440"/>
    <property type="match status" value="1"/>
</dbReference>
<dbReference type="InterPro" id="IPR027843">
    <property type="entry name" value="DUF4440"/>
</dbReference>
<dbReference type="RefSeq" id="WP_377432314.1">
    <property type="nucleotide sequence ID" value="NZ_JBHSPR010000060.1"/>
</dbReference>
<keyword evidence="3" id="KW-1185">Reference proteome</keyword>
<dbReference type="InterPro" id="IPR032710">
    <property type="entry name" value="NTF2-like_dom_sf"/>
</dbReference>
<dbReference type="EMBL" id="JBHSPR010000060">
    <property type="protein sequence ID" value="MFC6022639.1"/>
    <property type="molecule type" value="Genomic_DNA"/>
</dbReference>
<evidence type="ECO:0000313" key="2">
    <source>
        <dbReference type="EMBL" id="MFC6022639.1"/>
    </source>
</evidence>
<comment type="caution">
    <text evidence="2">The sequence shown here is derived from an EMBL/GenBank/DDBJ whole genome shotgun (WGS) entry which is preliminary data.</text>
</comment>
<dbReference type="Gene3D" id="3.10.450.50">
    <property type="match status" value="1"/>
</dbReference>
<evidence type="ECO:0000259" key="1">
    <source>
        <dbReference type="Pfam" id="PF14534"/>
    </source>
</evidence>
<protein>
    <submittedName>
        <fullName evidence="2">Nuclear transport factor 2 family protein</fullName>
    </submittedName>
</protein>
<reference evidence="3" key="1">
    <citation type="journal article" date="2019" name="Int. J. Syst. Evol. Microbiol.">
        <title>The Global Catalogue of Microorganisms (GCM) 10K type strain sequencing project: providing services to taxonomists for standard genome sequencing and annotation.</title>
        <authorList>
            <consortium name="The Broad Institute Genomics Platform"/>
            <consortium name="The Broad Institute Genome Sequencing Center for Infectious Disease"/>
            <person name="Wu L."/>
            <person name="Ma J."/>
        </authorList>
    </citation>
    <scope>NUCLEOTIDE SEQUENCE [LARGE SCALE GENOMIC DNA]</scope>
    <source>
        <strain evidence="3">ZS-35-S2</strain>
    </source>
</reference>
<dbReference type="SUPFAM" id="SSF54427">
    <property type="entry name" value="NTF2-like"/>
    <property type="match status" value="1"/>
</dbReference>
<proteinExistence type="predicted"/>
<gene>
    <name evidence="2" type="ORF">ACFP2T_41585</name>
</gene>
<sequence>MPDTEREAALLDAERRLQAAQRAGDVTALDQLLDDNLIAIGPDGGRYTKQDDLAAHRSRTSVIEDLVEEELDLVVEGSTGVTFFLGRVTGVFDGSPVAARLRYTRTWTYDDAWGWRILAAHISPA</sequence>
<organism evidence="2 3">
    <name type="scientific">Plantactinospora solaniradicis</name>
    <dbReference type="NCBI Taxonomy" id="1723736"/>
    <lineage>
        <taxon>Bacteria</taxon>
        <taxon>Bacillati</taxon>
        <taxon>Actinomycetota</taxon>
        <taxon>Actinomycetes</taxon>
        <taxon>Micromonosporales</taxon>
        <taxon>Micromonosporaceae</taxon>
        <taxon>Plantactinospora</taxon>
    </lineage>
</organism>
<dbReference type="Proteomes" id="UP001596203">
    <property type="component" value="Unassembled WGS sequence"/>
</dbReference>
<feature type="domain" description="DUF4440" evidence="1">
    <location>
        <begin position="11"/>
        <end position="117"/>
    </location>
</feature>
<evidence type="ECO:0000313" key="3">
    <source>
        <dbReference type="Proteomes" id="UP001596203"/>
    </source>
</evidence>
<accession>A0ABW1KP94</accession>